<accession>A0A9Q0K8S8</accession>
<evidence type="ECO:0000256" key="3">
    <source>
        <dbReference type="ARBA" id="ARBA00023015"/>
    </source>
</evidence>
<keyword evidence="9" id="KW-1185">Reference proteome</keyword>
<keyword evidence="3" id="KW-0805">Transcription regulation</keyword>
<evidence type="ECO:0000256" key="6">
    <source>
        <dbReference type="ARBA" id="ARBA00023242"/>
    </source>
</evidence>
<dbReference type="PANTHER" id="PTHR13421">
    <property type="entry name" value="SNRNA-ACTIVATING PROTEIN COMPLEX SUBUNIT 3"/>
    <property type="match status" value="1"/>
</dbReference>
<evidence type="ECO:0000313" key="9">
    <source>
        <dbReference type="Proteomes" id="UP001141806"/>
    </source>
</evidence>
<dbReference type="AlphaFoldDB" id="A0A9Q0K8S8"/>
<dbReference type="InterPro" id="IPR022042">
    <property type="entry name" value="snRNA-activating_su3"/>
</dbReference>
<protein>
    <submittedName>
        <fullName evidence="8">Uncharacterized protein</fullName>
    </submittedName>
</protein>
<dbReference type="GO" id="GO:0003681">
    <property type="term" value="F:bent DNA binding"/>
    <property type="evidence" value="ECO:0007669"/>
    <property type="project" value="TreeGrafter"/>
</dbReference>
<comment type="subcellular location">
    <subcellularLocation>
        <location evidence="1">Nucleus</location>
    </subcellularLocation>
</comment>
<dbReference type="GO" id="GO:0042796">
    <property type="term" value="P:snRNA transcription by RNA polymerase III"/>
    <property type="evidence" value="ECO:0007669"/>
    <property type="project" value="TreeGrafter"/>
</dbReference>
<evidence type="ECO:0000256" key="7">
    <source>
        <dbReference type="SAM" id="MobiDB-lite"/>
    </source>
</evidence>
<proteinExistence type="inferred from homology"/>
<dbReference type="GO" id="GO:0005634">
    <property type="term" value="C:nucleus"/>
    <property type="evidence" value="ECO:0007669"/>
    <property type="project" value="UniProtKB-SubCell"/>
</dbReference>
<dbReference type="Proteomes" id="UP001141806">
    <property type="component" value="Unassembled WGS sequence"/>
</dbReference>
<evidence type="ECO:0000256" key="5">
    <source>
        <dbReference type="ARBA" id="ARBA00023163"/>
    </source>
</evidence>
<evidence type="ECO:0000256" key="2">
    <source>
        <dbReference type="ARBA" id="ARBA00010410"/>
    </source>
</evidence>
<dbReference type="GO" id="GO:0000978">
    <property type="term" value="F:RNA polymerase II cis-regulatory region sequence-specific DNA binding"/>
    <property type="evidence" value="ECO:0007669"/>
    <property type="project" value="TreeGrafter"/>
</dbReference>
<comment type="similarity">
    <text evidence="2">Belongs to the SNAPC3/SRD2 family.</text>
</comment>
<keyword evidence="4" id="KW-0238">DNA-binding</keyword>
<sequence length="190" mass="21909">MRESRRGRRGNQGIRPDLDETMRCPPDPCINFKLSSSRLTYLHHLHPLLGLLFLGSVDQKMAMAVGLMNDQYRTLRIQPGSSEGEDIFCNDLKDPSALDYSKPIFDWHENWEEEALEKWESIIAGESQQKEKVLLGKVPPPDFPHFEAVDMHKTRFCDLEFQLGAGYLYCPLECACIAYFHALDITFTWL</sequence>
<dbReference type="GO" id="GO:0019185">
    <property type="term" value="C:snRNA-activating protein complex"/>
    <property type="evidence" value="ECO:0007669"/>
    <property type="project" value="TreeGrafter"/>
</dbReference>
<keyword evidence="5" id="KW-0804">Transcription</keyword>
<evidence type="ECO:0000256" key="1">
    <source>
        <dbReference type="ARBA" id="ARBA00004123"/>
    </source>
</evidence>
<dbReference type="EMBL" id="JAMYWD010000007">
    <property type="protein sequence ID" value="KAJ4965946.1"/>
    <property type="molecule type" value="Genomic_DNA"/>
</dbReference>
<dbReference type="GO" id="GO:0001006">
    <property type="term" value="F:RNA polymerase III type 3 promoter sequence-specific DNA binding"/>
    <property type="evidence" value="ECO:0007669"/>
    <property type="project" value="TreeGrafter"/>
</dbReference>
<feature type="region of interest" description="Disordered" evidence="7">
    <location>
        <begin position="1"/>
        <end position="20"/>
    </location>
</feature>
<keyword evidence="6" id="KW-0539">Nucleus</keyword>
<dbReference type="Pfam" id="PF12251">
    <property type="entry name" value="SNAPC3"/>
    <property type="match status" value="1"/>
</dbReference>
<comment type="caution">
    <text evidence="8">The sequence shown here is derived from an EMBL/GenBank/DDBJ whole genome shotgun (WGS) entry which is preliminary data.</text>
</comment>
<organism evidence="8 9">
    <name type="scientific">Protea cynaroides</name>
    <dbReference type="NCBI Taxonomy" id="273540"/>
    <lineage>
        <taxon>Eukaryota</taxon>
        <taxon>Viridiplantae</taxon>
        <taxon>Streptophyta</taxon>
        <taxon>Embryophyta</taxon>
        <taxon>Tracheophyta</taxon>
        <taxon>Spermatophyta</taxon>
        <taxon>Magnoliopsida</taxon>
        <taxon>Proteales</taxon>
        <taxon>Proteaceae</taxon>
        <taxon>Protea</taxon>
    </lineage>
</organism>
<evidence type="ECO:0000313" key="8">
    <source>
        <dbReference type="EMBL" id="KAJ4965946.1"/>
    </source>
</evidence>
<dbReference type="GO" id="GO:0001046">
    <property type="term" value="F:core promoter sequence-specific DNA binding"/>
    <property type="evidence" value="ECO:0007669"/>
    <property type="project" value="TreeGrafter"/>
</dbReference>
<dbReference type="OrthoDB" id="46583at2759"/>
<evidence type="ECO:0000256" key="4">
    <source>
        <dbReference type="ARBA" id="ARBA00023125"/>
    </source>
</evidence>
<name>A0A9Q0K8S8_9MAGN</name>
<dbReference type="PANTHER" id="PTHR13421:SF16">
    <property type="entry name" value="SNRNA-ACTIVATING PROTEIN COMPLEX SUBUNIT 3"/>
    <property type="match status" value="1"/>
</dbReference>
<gene>
    <name evidence="8" type="ORF">NE237_017795</name>
</gene>
<reference evidence="8" key="1">
    <citation type="journal article" date="2023" name="Plant J.">
        <title>The genome of the king protea, Protea cynaroides.</title>
        <authorList>
            <person name="Chang J."/>
            <person name="Duong T.A."/>
            <person name="Schoeman C."/>
            <person name="Ma X."/>
            <person name="Roodt D."/>
            <person name="Barker N."/>
            <person name="Li Z."/>
            <person name="Van de Peer Y."/>
            <person name="Mizrachi E."/>
        </authorList>
    </citation>
    <scope>NUCLEOTIDE SEQUENCE</scope>
    <source>
        <tissue evidence="8">Young leaves</tissue>
    </source>
</reference>
<dbReference type="GO" id="GO:0042795">
    <property type="term" value="P:snRNA transcription by RNA polymerase II"/>
    <property type="evidence" value="ECO:0007669"/>
    <property type="project" value="TreeGrafter"/>
</dbReference>